<keyword evidence="2" id="KW-0560">Oxidoreductase</keyword>
<dbReference type="Gene3D" id="3.40.50.720">
    <property type="entry name" value="NAD(P)-binding Rossmann-like Domain"/>
    <property type="match status" value="1"/>
</dbReference>
<dbReference type="InterPro" id="IPR036291">
    <property type="entry name" value="NAD(P)-bd_dom_sf"/>
</dbReference>
<organism evidence="5 6">
    <name type="scientific">Streptomyces montanisoli</name>
    <dbReference type="NCBI Taxonomy" id="2798581"/>
    <lineage>
        <taxon>Bacteria</taxon>
        <taxon>Bacillati</taxon>
        <taxon>Actinomycetota</taxon>
        <taxon>Actinomycetes</taxon>
        <taxon>Kitasatosporales</taxon>
        <taxon>Streptomycetaceae</taxon>
        <taxon>Streptomyces</taxon>
    </lineage>
</organism>
<dbReference type="Gene3D" id="3.30.360.10">
    <property type="entry name" value="Dihydrodipicolinate Reductase, domain 2"/>
    <property type="match status" value="1"/>
</dbReference>
<name>A0A940MMU8_9ACTN</name>
<evidence type="ECO:0000259" key="4">
    <source>
        <dbReference type="Pfam" id="PF22725"/>
    </source>
</evidence>
<dbReference type="SUPFAM" id="SSF55347">
    <property type="entry name" value="Glyceraldehyde-3-phosphate dehydrogenase-like, C-terminal domain"/>
    <property type="match status" value="1"/>
</dbReference>
<evidence type="ECO:0000256" key="2">
    <source>
        <dbReference type="ARBA" id="ARBA00023002"/>
    </source>
</evidence>
<dbReference type="GO" id="GO:0016491">
    <property type="term" value="F:oxidoreductase activity"/>
    <property type="evidence" value="ECO:0007669"/>
    <property type="project" value="UniProtKB-KW"/>
</dbReference>
<evidence type="ECO:0000259" key="3">
    <source>
        <dbReference type="Pfam" id="PF01408"/>
    </source>
</evidence>
<dbReference type="Pfam" id="PF22725">
    <property type="entry name" value="GFO_IDH_MocA_C3"/>
    <property type="match status" value="1"/>
</dbReference>
<feature type="domain" description="Gfo/Idh/MocA-like oxidoreductase N-terminal" evidence="3">
    <location>
        <begin position="5"/>
        <end position="120"/>
    </location>
</feature>
<dbReference type="Proteomes" id="UP000670475">
    <property type="component" value="Unassembled WGS sequence"/>
</dbReference>
<evidence type="ECO:0000313" key="5">
    <source>
        <dbReference type="EMBL" id="MBP0461298.1"/>
    </source>
</evidence>
<dbReference type="Pfam" id="PF01408">
    <property type="entry name" value="GFO_IDH_MocA"/>
    <property type="match status" value="1"/>
</dbReference>
<dbReference type="InterPro" id="IPR000683">
    <property type="entry name" value="Gfo/Idh/MocA-like_OxRdtase_N"/>
</dbReference>
<comment type="caution">
    <text evidence="5">The sequence shown here is derived from an EMBL/GenBank/DDBJ whole genome shotgun (WGS) entry which is preliminary data.</text>
</comment>
<accession>A0A940MMU8</accession>
<reference evidence="5" key="1">
    <citation type="submission" date="2021-03" db="EMBL/GenBank/DDBJ databases">
        <title>Whole genome sequence of Streptomyces bomunensis MMS17-BM035.</title>
        <authorList>
            <person name="Lee J.H."/>
        </authorList>
    </citation>
    <scope>NUCLEOTIDE SEQUENCE</scope>
    <source>
        <strain evidence="5">MMS17-BM035</strain>
    </source>
</reference>
<dbReference type="EMBL" id="JAGIQL010000175">
    <property type="protein sequence ID" value="MBP0461298.1"/>
    <property type="molecule type" value="Genomic_DNA"/>
</dbReference>
<keyword evidence="6" id="KW-1185">Reference proteome</keyword>
<dbReference type="SUPFAM" id="SSF51735">
    <property type="entry name" value="NAD(P)-binding Rossmann-fold domains"/>
    <property type="match status" value="1"/>
</dbReference>
<evidence type="ECO:0000313" key="6">
    <source>
        <dbReference type="Proteomes" id="UP000670475"/>
    </source>
</evidence>
<gene>
    <name evidence="5" type="ORF">JFN87_28120</name>
</gene>
<dbReference type="PANTHER" id="PTHR22604:SF105">
    <property type="entry name" value="TRANS-1,2-DIHYDROBENZENE-1,2-DIOL DEHYDROGENASE"/>
    <property type="match status" value="1"/>
</dbReference>
<dbReference type="AlphaFoldDB" id="A0A940MMU8"/>
<dbReference type="InterPro" id="IPR050984">
    <property type="entry name" value="Gfo/Idh/MocA_domain"/>
</dbReference>
<proteinExistence type="inferred from homology"/>
<sequence length="333" mass="34560">MTGALRVGVLGGADIARRRMLPALAADPDVELVAVASRDAARAADLAHRFGGRPVTGYDEVLAAGDVDAVYVPLPAALHAPWVRRALIAGKHVLSEKPLTTDATTTSALLSLARVRGLALLENVLFVHHPQHAVARQLVADGAIGEPRVFSASFAVPPRPDGDIRYRADLGGGALLDVGYYPVRAALELLGPGLTVAGAVLDRSEGRNVDTSGAALLRGPGGVTAHLAFGMEHAYRSRYEVWGSAGHLVVEPAFTPPADHRPRLALSGPGGQREVVLGADDQVAAAVRAFVRAARGGPVDARTEALAVRQAELLDEIRAAADRVASPLSGGHG</sequence>
<feature type="domain" description="GFO/IDH/MocA-like oxidoreductase" evidence="4">
    <location>
        <begin position="134"/>
        <end position="248"/>
    </location>
</feature>
<dbReference type="GO" id="GO:0000166">
    <property type="term" value="F:nucleotide binding"/>
    <property type="evidence" value="ECO:0007669"/>
    <property type="project" value="InterPro"/>
</dbReference>
<evidence type="ECO:0000256" key="1">
    <source>
        <dbReference type="ARBA" id="ARBA00010928"/>
    </source>
</evidence>
<protein>
    <submittedName>
        <fullName evidence="5">Gfo/Idh/MocA family oxidoreductase</fullName>
    </submittedName>
</protein>
<dbReference type="RefSeq" id="WP_209344468.1">
    <property type="nucleotide sequence ID" value="NZ_JAGIQL010000175.1"/>
</dbReference>
<dbReference type="InterPro" id="IPR055170">
    <property type="entry name" value="GFO_IDH_MocA-like_dom"/>
</dbReference>
<dbReference type="PANTHER" id="PTHR22604">
    <property type="entry name" value="OXIDOREDUCTASES"/>
    <property type="match status" value="1"/>
</dbReference>
<comment type="similarity">
    <text evidence="1">Belongs to the Gfo/Idh/MocA family.</text>
</comment>